<accession>A0A060ZFR2</accession>
<dbReference type="PANTHER" id="PTHR15343:SF1">
    <property type="entry name" value="CD7 ANTIGEN-LIKE"/>
    <property type="match status" value="1"/>
</dbReference>
<feature type="region of interest" description="Disordered" evidence="1">
    <location>
        <begin position="199"/>
        <end position="218"/>
    </location>
</feature>
<name>A0A060ZFR2_ONCMY</name>
<dbReference type="SUPFAM" id="SSF48726">
    <property type="entry name" value="Immunoglobulin"/>
    <property type="match status" value="1"/>
</dbReference>
<dbReference type="InterPro" id="IPR036179">
    <property type="entry name" value="Ig-like_dom_sf"/>
</dbReference>
<dbReference type="InterPro" id="IPR013783">
    <property type="entry name" value="Ig-like_fold"/>
</dbReference>
<feature type="compositionally biased region" description="Polar residues" evidence="1">
    <location>
        <begin position="199"/>
        <end position="209"/>
    </location>
</feature>
<dbReference type="Proteomes" id="UP000193380">
    <property type="component" value="Unassembled WGS sequence"/>
</dbReference>
<evidence type="ECO:0000256" key="1">
    <source>
        <dbReference type="SAM" id="MobiDB-lite"/>
    </source>
</evidence>
<protein>
    <recommendedName>
        <fullName evidence="4">Immunoglobulin V-set domain-containing protein</fullName>
    </recommendedName>
</protein>
<dbReference type="GO" id="GO:0002250">
    <property type="term" value="P:adaptive immune response"/>
    <property type="evidence" value="ECO:0007669"/>
    <property type="project" value="InterPro"/>
</dbReference>
<proteinExistence type="predicted"/>
<reference evidence="5" key="1">
    <citation type="journal article" date="2014" name="Nat. Commun.">
        <title>The rainbow trout genome provides novel insights into evolution after whole-genome duplication in vertebrates.</title>
        <authorList>
            <person name="Berthelot C."/>
            <person name="Brunet F."/>
            <person name="Chalopin D."/>
            <person name="Juanchich A."/>
            <person name="Bernard M."/>
            <person name="Noel B."/>
            <person name="Bento P."/>
            <person name="Da Silva C."/>
            <person name="Labadie K."/>
            <person name="Alberti A."/>
            <person name="Aury J.M."/>
            <person name="Louis A."/>
            <person name="Dehais P."/>
            <person name="Bardou P."/>
            <person name="Montfort J."/>
            <person name="Klopp C."/>
            <person name="Cabau C."/>
            <person name="Gaspin C."/>
            <person name="Thorgaard G.H."/>
            <person name="Boussaha M."/>
            <person name="Quillet E."/>
            <person name="Guyomard R."/>
            <person name="Galiana D."/>
            <person name="Bobe J."/>
            <person name="Volff J.N."/>
            <person name="Genet C."/>
            <person name="Wincker P."/>
            <person name="Jaillon O."/>
            <person name="Roest Crollius H."/>
            <person name="Guiguen Y."/>
        </authorList>
    </citation>
    <scope>NUCLEOTIDE SEQUENCE [LARGE SCALE GENOMIC DNA]</scope>
</reference>
<dbReference type="SMART" id="SM00406">
    <property type="entry name" value="IGv"/>
    <property type="match status" value="1"/>
</dbReference>
<feature type="region of interest" description="Disordered" evidence="1">
    <location>
        <begin position="226"/>
        <end position="245"/>
    </location>
</feature>
<feature type="signal peptide" evidence="3">
    <location>
        <begin position="1"/>
        <end position="22"/>
    </location>
</feature>
<dbReference type="Gene3D" id="2.60.40.10">
    <property type="entry name" value="Immunoglobulins"/>
    <property type="match status" value="1"/>
</dbReference>
<feature type="chain" id="PRO_5001593162" description="Immunoglobulin V-set domain-containing protein" evidence="3">
    <location>
        <begin position="23"/>
        <end position="245"/>
    </location>
</feature>
<evidence type="ECO:0000256" key="2">
    <source>
        <dbReference type="SAM" id="Phobius"/>
    </source>
</evidence>
<keyword evidence="3" id="KW-0732">Signal</keyword>
<keyword evidence="2" id="KW-0472">Membrane</keyword>
<evidence type="ECO:0000313" key="5">
    <source>
        <dbReference type="EMBL" id="CDR00045.1"/>
    </source>
</evidence>
<evidence type="ECO:0000256" key="3">
    <source>
        <dbReference type="SAM" id="SignalP"/>
    </source>
</evidence>
<evidence type="ECO:0000259" key="4">
    <source>
        <dbReference type="SMART" id="SM00406"/>
    </source>
</evidence>
<dbReference type="GO" id="GO:0038023">
    <property type="term" value="F:signaling receptor activity"/>
    <property type="evidence" value="ECO:0007669"/>
    <property type="project" value="InterPro"/>
</dbReference>
<feature type="transmembrane region" description="Helical" evidence="2">
    <location>
        <begin position="152"/>
        <end position="173"/>
    </location>
</feature>
<dbReference type="PaxDb" id="8022-A0A060ZFR2"/>
<feature type="domain" description="Immunoglobulin V-set" evidence="4">
    <location>
        <begin position="34"/>
        <end position="116"/>
    </location>
</feature>
<keyword evidence="2" id="KW-0812">Transmembrane</keyword>
<sequence length="245" mass="27270">MKTSWYLIWIFILTLMISTARQEVMYIKGSEGQSVDLSCTPEQTGGAPVSLYLTHRCVRPEREVLFMAKDRSPGTVRVNRLYKDRLKVTGGLNSDLLNVTIAHLQRTDTGLYICEFVYTADPSDRTVSGSLEFFLFVDGTESVCQCSSYPPLIYTISAAAGLLLLVLICLCAVECAKLRKRHKTQAPIPIYEEMNSGCQGAGSAQNNHPVPTHLEETESPVYANPQARQAQENHYASPRHITLKP</sequence>
<dbReference type="Pfam" id="PF07686">
    <property type="entry name" value="V-set"/>
    <property type="match status" value="1"/>
</dbReference>
<dbReference type="InterPro" id="IPR039090">
    <property type="entry name" value="CD7"/>
</dbReference>
<keyword evidence="2" id="KW-1133">Transmembrane helix</keyword>
<dbReference type="PANTHER" id="PTHR15343">
    <property type="entry name" value="CD7"/>
    <property type="match status" value="1"/>
</dbReference>
<organism evidence="5 6">
    <name type="scientific">Oncorhynchus mykiss</name>
    <name type="common">Rainbow trout</name>
    <name type="synonym">Salmo gairdneri</name>
    <dbReference type="NCBI Taxonomy" id="8022"/>
    <lineage>
        <taxon>Eukaryota</taxon>
        <taxon>Metazoa</taxon>
        <taxon>Chordata</taxon>
        <taxon>Craniata</taxon>
        <taxon>Vertebrata</taxon>
        <taxon>Euteleostomi</taxon>
        <taxon>Actinopterygii</taxon>
        <taxon>Neopterygii</taxon>
        <taxon>Teleostei</taxon>
        <taxon>Protacanthopterygii</taxon>
        <taxon>Salmoniformes</taxon>
        <taxon>Salmonidae</taxon>
        <taxon>Salmoninae</taxon>
        <taxon>Oncorhynchus</taxon>
    </lineage>
</organism>
<dbReference type="AlphaFoldDB" id="A0A060ZFR2"/>
<dbReference type="InterPro" id="IPR013106">
    <property type="entry name" value="Ig_V-set"/>
</dbReference>
<dbReference type="EMBL" id="FR952516">
    <property type="protein sequence ID" value="CDR00045.1"/>
    <property type="molecule type" value="Genomic_DNA"/>
</dbReference>
<reference evidence="5" key="2">
    <citation type="submission" date="2014-03" db="EMBL/GenBank/DDBJ databases">
        <authorList>
            <person name="Genoscope - CEA"/>
        </authorList>
    </citation>
    <scope>NUCLEOTIDE SEQUENCE</scope>
</reference>
<evidence type="ECO:0000313" key="6">
    <source>
        <dbReference type="Proteomes" id="UP000193380"/>
    </source>
</evidence>
<dbReference type="GO" id="GO:0016020">
    <property type="term" value="C:membrane"/>
    <property type="evidence" value="ECO:0007669"/>
    <property type="project" value="InterPro"/>
</dbReference>
<gene>
    <name evidence="5" type="ORF">GSONMT00057839001</name>
</gene>